<evidence type="ECO:0000256" key="6">
    <source>
        <dbReference type="ARBA" id="ARBA00022833"/>
    </source>
</evidence>
<dbReference type="SUPFAM" id="SSF52540">
    <property type="entry name" value="P-loop containing nucleoside triphosphate hydrolases"/>
    <property type="match status" value="1"/>
</dbReference>
<dbReference type="PRINTS" id="PR01874">
    <property type="entry name" value="DNAREPAIRADA"/>
</dbReference>
<evidence type="ECO:0000256" key="9">
    <source>
        <dbReference type="ARBA" id="ARBA00023125"/>
    </source>
</evidence>
<name>A0ABT7QYZ7_9BACT</name>
<evidence type="ECO:0000313" key="15">
    <source>
        <dbReference type="EMBL" id="MDM5272048.1"/>
    </source>
</evidence>
<evidence type="ECO:0000256" key="11">
    <source>
        <dbReference type="HAMAP-Rule" id="MF_01498"/>
    </source>
</evidence>
<dbReference type="HAMAP" id="MF_01498">
    <property type="entry name" value="RadA_bact"/>
    <property type="match status" value="1"/>
</dbReference>
<evidence type="ECO:0000256" key="12">
    <source>
        <dbReference type="NCBIfam" id="TIGR00416"/>
    </source>
</evidence>
<feature type="binding site" evidence="11">
    <location>
        <begin position="97"/>
        <end position="104"/>
    </location>
    <ligand>
        <name>ATP</name>
        <dbReference type="ChEBI" id="CHEBI:30616"/>
    </ligand>
</feature>
<keyword evidence="4 13" id="KW-0863">Zinc-finger</keyword>
<gene>
    <name evidence="11 15" type="primary">radA</name>
    <name evidence="15" type="ORF">PGH07_07640</name>
</gene>
<evidence type="ECO:0000256" key="1">
    <source>
        <dbReference type="ARBA" id="ARBA00022723"/>
    </source>
</evidence>
<dbReference type="NCBIfam" id="TIGR00416">
    <property type="entry name" value="sms"/>
    <property type="match status" value="1"/>
</dbReference>
<evidence type="ECO:0000256" key="3">
    <source>
        <dbReference type="ARBA" id="ARBA00022763"/>
    </source>
</evidence>
<feature type="region of interest" description="Lon-protease-like" evidence="11">
    <location>
        <begin position="351"/>
        <end position="448"/>
    </location>
</feature>
<keyword evidence="7 11" id="KW-0067">ATP-binding</keyword>
<keyword evidence="1 11" id="KW-0479">Metal-binding</keyword>
<keyword evidence="10 11" id="KW-0234">DNA repair</keyword>
<keyword evidence="5" id="KW-0378">Hydrolase</keyword>
<dbReference type="InterPro" id="IPR020568">
    <property type="entry name" value="Ribosomal_Su5_D2-typ_SF"/>
</dbReference>
<proteinExistence type="inferred from homology"/>
<dbReference type="SUPFAM" id="SSF54211">
    <property type="entry name" value="Ribosomal protein S5 domain 2-like"/>
    <property type="match status" value="1"/>
</dbReference>
<dbReference type="SMART" id="SM00382">
    <property type="entry name" value="AAA"/>
    <property type="match status" value="1"/>
</dbReference>
<keyword evidence="6 13" id="KW-0862">Zinc</keyword>
<dbReference type="InterPro" id="IPR041166">
    <property type="entry name" value="Rubredoxin_2"/>
</dbReference>
<evidence type="ECO:0000256" key="10">
    <source>
        <dbReference type="ARBA" id="ARBA00023204"/>
    </source>
</evidence>
<keyword evidence="9 11" id="KW-0238">DNA-binding</keyword>
<comment type="caution">
    <text evidence="15">The sequence shown here is derived from an EMBL/GenBank/DDBJ whole genome shotgun (WGS) entry which is preliminary data.</text>
</comment>
<dbReference type="InterPro" id="IPR014721">
    <property type="entry name" value="Ribsml_uS5_D2-typ_fold_subgr"/>
</dbReference>
<dbReference type="PROSITE" id="PS50162">
    <property type="entry name" value="RECA_2"/>
    <property type="match status" value="1"/>
</dbReference>
<dbReference type="Proteomes" id="UP001169069">
    <property type="component" value="Unassembled WGS sequence"/>
</dbReference>
<feature type="domain" description="RecA family profile 1" evidence="14">
    <location>
        <begin position="68"/>
        <end position="217"/>
    </location>
</feature>
<evidence type="ECO:0000313" key="16">
    <source>
        <dbReference type="Proteomes" id="UP001169069"/>
    </source>
</evidence>
<keyword evidence="3 11" id="KW-0227">DNA damage</keyword>
<dbReference type="CDD" id="cd01121">
    <property type="entry name" value="RadA_SMS_N"/>
    <property type="match status" value="1"/>
</dbReference>
<keyword evidence="2 11" id="KW-0547">Nucleotide-binding</keyword>
<dbReference type="InterPro" id="IPR020588">
    <property type="entry name" value="RecA_ATP-bd"/>
</dbReference>
<keyword evidence="8 11" id="KW-0346">Stress response</keyword>
<dbReference type="Pfam" id="PF18073">
    <property type="entry name" value="Zn_ribbon_LapB"/>
    <property type="match status" value="1"/>
</dbReference>
<reference evidence="15" key="1">
    <citation type="submission" date="2023-01" db="EMBL/GenBank/DDBJ databases">
        <title>Sulfurovum sp. zt1-1 genome assembly.</title>
        <authorList>
            <person name="Wang J."/>
        </authorList>
    </citation>
    <scope>NUCLEOTIDE SEQUENCE</scope>
    <source>
        <strain evidence="15">Zt1-1</strain>
    </source>
</reference>
<dbReference type="Gene3D" id="3.40.50.300">
    <property type="entry name" value="P-loop containing nucleotide triphosphate hydrolases"/>
    <property type="match status" value="1"/>
</dbReference>
<evidence type="ECO:0000259" key="14">
    <source>
        <dbReference type="PROSITE" id="PS50162"/>
    </source>
</evidence>
<comment type="function">
    <text evidence="13">DNA-dependent ATPase involved in processing of recombination intermediates, plays a role in repairing DNA breaks. Stimulates the branch migration of RecA-mediated strand transfer reactions, allowing the 3' invading strand to extend heteroduplex DNA faster. Binds ssDNA in the presence of ADP but not other nucleotides, has ATPase activity that is stimulated by ssDNA and various branched DNA structures, but inhibited by SSB. Does not have RecA's homology-searching function.</text>
</comment>
<evidence type="ECO:0000256" key="2">
    <source>
        <dbReference type="ARBA" id="ARBA00022741"/>
    </source>
</evidence>
<dbReference type="InterPro" id="IPR027417">
    <property type="entry name" value="P-loop_NTPase"/>
</dbReference>
<protein>
    <recommendedName>
        <fullName evidence="11 12">DNA repair protein RadA</fullName>
    </recommendedName>
</protein>
<dbReference type="Pfam" id="PF13541">
    <property type="entry name" value="ChlI"/>
    <property type="match status" value="1"/>
</dbReference>
<comment type="similarity">
    <text evidence="11 13">Belongs to the RecA family. RadA subfamily.</text>
</comment>
<evidence type="ECO:0000256" key="13">
    <source>
        <dbReference type="RuleBase" id="RU003555"/>
    </source>
</evidence>
<dbReference type="EMBL" id="JAQIBD010000002">
    <property type="protein sequence ID" value="MDM5272048.1"/>
    <property type="molecule type" value="Genomic_DNA"/>
</dbReference>
<dbReference type="InterPro" id="IPR003593">
    <property type="entry name" value="AAA+_ATPase"/>
</dbReference>
<keyword evidence="16" id="KW-1185">Reference proteome</keyword>
<comment type="domain">
    <text evidence="11">The middle region has homology to RecA with ATPase motifs including the RadA KNRFG motif, while the C-terminus is homologous to Lon protease.</text>
</comment>
<dbReference type="InterPro" id="IPR004504">
    <property type="entry name" value="DNA_repair_RadA"/>
</dbReference>
<accession>A0ABT7QYZ7</accession>
<dbReference type="PANTHER" id="PTHR32472">
    <property type="entry name" value="DNA REPAIR PROTEIN RADA"/>
    <property type="match status" value="1"/>
</dbReference>
<evidence type="ECO:0000256" key="8">
    <source>
        <dbReference type="ARBA" id="ARBA00023016"/>
    </source>
</evidence>
<evidence type="ECO:0000256" key="7">
    <source>
        <dbReference type="ARBA" id="ARBA00022840"/>
    </source>
</evidence>
<dbReference type="Gene3D" id="3.30.230.10">
    <property type="match status" value="1"/>
</dbReference>
<organism evidence="15 16">
    <name type="scientific">Sulfurovum zhangzhouensis</name>
    <dbReference type="NCBI Taxonomy" id="3019067"/>
    <lineage>
        <taxon>Bacteria</taxon>
        <taxon>Pseudomonadati</taxon>
        <taxon>Campylobacterota</taxon>
        <taxon>Epsilonproteobacteria</taxon>
        <taxon>Campylobacterales</taxon>
        <taxon>Sulfurovaceae</taxon>
        <taxon>Sulfurovum</taxon>
    </lineage>
</organism>
<evidence type="ECO:0000256" key="4">
    <source>
        <dbReference type="ARBA" id="ARBA00022771"/>
    </source>
</evidence>
<dbReference type="RefSeq" id="WP_289413789.1">
    <property type="nucleotide sequence ID" value="NZ_JAQIBD010000002.1"/>
</dbReference>
<dbReference type="Pfam" id="PF13481">
    <property type="entry name" value="AAA_25"/>
    <property type="match status" value="1"/>
</dbReference>
<dbReference type="PANTHER" id="PTHR32472:SF10">
    <property type="entry name" value="DNA REPAIR PROTEIN RADA-LIKE PROTEIN"/>
    <property type="match status" value="1"/>
</dbReference>
<sequence>MAKKKTLFECQACGFQSPRWMGKCTSCGEWESMIELSTEQIKFLKETSSVAFTSKNRAQPITDIQEDNIARSTSGSKELDLVLGGGIVPGSLTLIGGSPGIGKSTLLLKIAGNLASQGTKVLYVSGEESAGQIKLRANRLGANHDNLYLLAEINLNAVLAEINNENYGFIVIDSIQTLYSDETSSAPGSVTQVRTITFELMRIAKSLHIPIFIIGHITKDGSIAGPRVLEHMVDTVLYFEGDSNSELRLLRGFKNRFGSTNEVGIFEMNREGLNDAKSMAGKFFNKDKLQSGSALTVIMEGSRPIIVEIQALVSEAYGHPKRSSTGFDNNRLGMLLALLEKKLDLPLGTYDVFINVSGGIKVQEPSADLAIIAAILSSYRERELSAETLFLGEVSLTGEIREIPGLSNRLKEIETQGFTKAVIPNKPLEPSKVKCFVASEVSKVVEWM</sequence>
<comment type="function">
    <text evidence="11">Plays a role in repairing double-strand DNA breaks, probably involving stabilizing or processing branched DNA or blocked replication forks.</text>
</comment>
<evidence type="ECO:0000256" key="5">
    <source>
        <dbReference type="ARBA" id="ARBA00022801"/>
    </source>
</evidence>
<feature type="short sequence motif" description="RadA KNRFG motif" evidence="11">
    <location>
        <begin position="254"/>
        <end position="258"/>
    </location>
</feature>